<dbReference type="EMBL" id="CP068053">
    <property type="protein sequence ID" value="QQT00215.1"/>
    <property type="molecule type" value="Genomic_DNA"/>
</dbReference>
<protein>
    <recommendedName>
        <fullName evidence="8">Isoprenylcysteine carboxyl methyltransferase</fullName>
    </recommendedName>
</protein>
<proteinExistence type="predicted"/>
<evidence type="ECO:0000256" key="1">
    <source>
        <dbReference type="ARBA" id="ARBA00004141"/>
    </source>
</evidence>
<feature type="transmembrane region" description="Helical" evidence="5">
    <location>
        <begin position="68"/>
        <end position="87"/>
    </location>
</feature>
<keyword evidence="2 5" id="KW-0812">Transmembrane</keyword>
<gene>
    <name evidence="6" type="ORF">I6J18_21995</name>
</gene>
<dbReference type="Gene3D" id="1.20.120.1630">
    <property type="match status" value="1"/>
</dbReference>
<evidence type="ECO:0000256" key="5">
    <source>
        <dbReference type="SAM" id="Phobius"/>
    </source>
</evidence>
<evidence type="ECO:0000256" key="3">
    <source>
        <dbReference type="ARBA" id="ARBA00022989"/>
    </source>
</evidence>
<dbReference type="Pfam" id="PF04140">
    <property type="entry name" value="ICMT"/>
    <property type="match status" value="1"/>
</dbReference>
<dbReference type="Proteomes" id="UP000595254">
    <property type="component" value="Chromosome"/>
</dbReference>
<dbReference type="KEGG" id="ppsr:I6J18_21995"/>
<reference evidence="6 7" key="1">
    <citation type="submission" date="2021-01" db="EMBL/GenBank/DDBJ databases">
        <title>FDA dAtabase for Regulatory Grade micrObial Sequences (FDA-ARGOS): Supporting development and validation of Infectious Disease Dx tests.</title>
        <authorList>
            <person name="Nelson B."/>
            <person name="Plummer A."/>
            <person name="Tallon L."/>
            <person name="Sadzewicz L."/>
            <person name="Zhao X."/>
            <person name="Boylan J."/>
            <person name="Ott S."/>
            <person name="Bowen H."/>
            <person name="Vavikolanu K."/>
            <person name="Mehta A."/>
            <person name="Aluvathingal J."/>
            <person name="Nadendla S."/>
            <person name="Myers T."/>
            <person name="Yan Y."/>
            <person name="Sichtig H."/>
        </authorList>
    </citation>
    <scope>NUCLEOTIDE SEQUENCE [LARGE SCALE GENOMIC DNA]</scope>
    <source>
        <strain evidence="6 7">FDAARGOS_1161</strain>
    </source>
</reference>
<dbReference type="AlphaFoldDB" id="A0A974NLX1"/>
<comment type="subcellular location">
    <subcellularLocation>
        <location evidence="1">Membrane</location>
        <topology evidence="1">Multi-pass membrane protein</topology>
    </subcellularLocation>
</comment>
<keyword evidence="3 5" id="KW-1133">Transmembrane helix</keyword>
<evidence type="ECO:0000313" key="7">
    <source>
        <dbReference type="Proteomes" id="UP000595254"/>
    </source>
</evidence>
<evidence type="ECO:0000313" key="6">
    <source>
        <dbReference type="EMBL" id="QQT00215.1"/>
    </source>
</evidence>
<feature type="transmembrane region" description="Helical" evidence="5">
    <location>
        <begin position="121"/>
        <end position="147"/>
    </location>
</feature>
<dbReference type="PANTHER" id="PTHR43847:SF1">
    <property type="entry name" value="BLL3993 PROTEIN"/>
    <property type="match status" value="1"/>
</dbReference>
<sequence>MIFYLFILLLIAQRIGELVLARNNEERMKKEGGLEFGTTHYPWIVLLHLGFFISLFAEYTLLDQTPSVYWKIWLSLFLLAQVGRVWVISSLGPYWNTKIIVMPSAEPVSRGPYKYVKHPNYVIVAVEIIVISLLFNAYFTAIIFSCLNAWMMSVRIPIEERALSNLTSYAGHFSKNNKK</sequence>
<dbReference type="InterPro" id="IPR007269">
    <property type="entry name" value="ICMT_MeTrfase"/>
</dbReference>
<dbReference type="GO" id="GO:0004671">
    <property type="term" value="F:protein C-terminal S-isoprenylcysteine carboxyl O-methyltransferase activity"/>
    <property type="evidence" value="ECO:0007669"/>
    <property type="project" value="InterPro"/>
</dbReference>
<keyword evidence="7" id="KW-1185">Reference proteome</keyword>
<evidence type="ECO:0000256" key="2">
    <source>
        <dbReference type="ARBA" id="ARBA00022692"/>
    </source>
</evidence>
<dbReference type="RefSeq" id="WP_040374779.1">
    <property type="nucleotide sequence ID" value="NZ_CP068053.1"/>
</dbReference>
<name>A0A974NLX1_PERPY</name>
<dbReference type="GO" id="GO:0016020">
    <property type="term" value="C:membrane"/>
    <property type="evidence" value="ECO:0007669"/>
    <property type="project" value="UniProtKB-SubCell"/>
</dbReference>
<dbReference type="InterPro" id="IPR052527">
    <property type="entry name" value="Metal_cation-efflux_comp"/>
</dbReference>
<organism evidence="6 7">
    <name type="scientific">Peribacillus psychrosaccharolyticus</name>
    <name type="common">Bacillus psychrosaccharolyticus</name>
    <dbReference type="NCBI Taxonomy" id="1407"/>
    <lineage>
        <taxon>Bacteria</taxon>
        <taxon>Bacillati</taxon>
        <taxon>Bacillota</taxon>
        <taxon>Bacilli</taxon>
        <taxon>Bacillales</taxon>
        <taxon>Bacillaceae</taxon>
        <taxon>Peribacillus</taxon>
    </lineage>
</organism>
<feature type="transmembrane region" description="Helical" evidence="5">
    <location>
        <begin position="40"/>
        <end position="61"/>
    </location>
</feature>
<evidence type="ECO:0000256" key="4">
    <source>
        <dbReference type="ARBA" id="ARBA00023136"/>
    </source>
</evidence>
<keyword evidence="4 5" id="KW-0472">Membrane</keyword>
<accession>A0A974NLX1</accession>
<dbReference type="PANTHER" id="PTHR43847">
    <property type="entry name" value="BLL3993 PROTEIN"/>
    <property type="match status" value="1"/>
</dbReference>
<evidence type="ECO:0008006" key="8">
    <source>
        <dbReference type="Google" id="ProtNLM"/>
    </source>
</evidence>